<organism evidence="1 2">
    <name type="scientific">Chryseobacterium zhengzhouense</name>
    <dbReference type="NCBI Taxonomy" id="1636086"/>
    <lineage>
        <taxon>Bacteria</taxon>
        <taxon>Pseudomonadati</taxon>
        <taxon>Bacteroidota</taxon>
        <taxon>Flavobacteriia</taxon>
        <taxon>Flavobacteriales</taxon>
        <taxon>Weeksellaceae</taxon>
        <taxon>Chryseobacterium group</taxon>
        <taxon>Chryseobacterium</taxon>
    </lineage>
</organism>
<protein>
    <submittedName>
        <fullName evidence="1">Uncharacterized protein</fullName>
    </submittedName>
</protein>
<accession>A0ABW2LXJ9</accession>
<sequence>MSSIGFKNSNTVVETVEIERYGGGAVVSNPSTCFSYQVEEIDYDTPRSGTQSYHGWSQYYTFADGLELLPYGIYNDIPQLLRDTIYRNPNIPGVMEKKQQLLWGQGPHLYKTVYVDGKPQREWVYDSEIESWLDDFDSKTYLEKTINDFNFMQGSFSKMINAKSSRVGKPFIHSLEHINPLWARLGRKGNSPEATHSLVSDAWSGFQPNGYRDYPLFDAKKITDNPISVNYSKLYSFATDHYAIPTILGALEWINRSTAVPLILKALSKRSMSAVFHVTSPAKFWDDKRKELQDECAAKNEPYEEKMLDEYEKILFKSIINALSGDEKAGKIWHTKNIWAPDGTNLTELGWKVTPVDQNIKDFVETQIKIADKADSAVSAAVGIHKSLGGITDAGKSDSGSEQLYAYTMFKLIGVRIPEMVVTRPVNQALKINFPKKGFQLGFYHEEAQRQEDQSSKDRVKNNV</sequence>
<dbReference type="EMBL" id="JBHTCR010000002">
    <property type="protein sequence ID" value="MFC7345979.1"/>
    <property type="molecule type" value="Genomic_DNA"/>
</dbReference>
<keyword evidence="2" id="KW-1185">Reference proteome</keyword>
<reference evidence="2" key="1">
    <citation type="journal article" date="2019" name="Int. J. Syst. Evol. Microbiol.">
        <title>The Global Catalogue of Microorganisms (GCM) 10K type strain sequencing project: providing services to taxonomists for standard genome sequencing and annotation.</title>
        <authorList>
            <consortium name="The Broad Institute Genomics Platform"/>
            <consortium name="The Broad Institute Genome Sequencing Center for Infectious Disease"/>
            <person name="Wu L."/>
            <person name="Ma J."/>
        </authorList>
    </citation>
    <scope>NUCLEOTIDE SEQUENCE [LARGE SCALE GENOMIC DNA]</scope>
    <source>
        <strain evidence="2">CCUG 54781</strain>
    </source>
</reference>
<gene>
    <name evidence="1" type="ORF">ACFQO9_04510</name>
</gene>
<name>A0ABW2LXJ9_9FLAO</name>
<evidence type="ECO:0000313" key="2">
    <source>
        <dbReference type="Proteomes" id="UP001596550"/>
    </source>
</evidence>
<evidence type="ECO:0000313" key="1">
    <source>
        <dbReference type="EMBL" id="MFC7345979.1"/>
    </source>
</evidence>
<dbReference type="Proteomes" id="UP001596550">
    <property type="component" value="Unassembled WGS sequence"/>
</dbReference>
<proteinExistence type="predicted"/>
<dbReference type="RefSeq" id="WP_378174405.1">
    <property type="nucleotide sequence ID" value="NZ_JBHTCR010000002.1"/>
</dbReference>
<comment type="caution">
    <text evidence="1">The sequence shown here is derived from an EMBL/GenBank/DDBJ whole genome shotgun (WGS) entry which is preliminary data.</text>
</comment>